<accession>A0A2U2PKC1</accession>
<evidence type="ECO:0000313" key="1">
    <source>
        <dbReference type="EMBL" id="PWG81609.1"/>
    </source>
</evidence>
<dbReference type="AlphaFoldDB" id="A0A2U2PKC1"/>
<dbReference type="Proteomes" id="UP000245647">
    <property type="component" value="Unassembled WGS sequence"/>
</dbReference>
<sequence length="435" mass="49752">MSFHASGRMANEVNGILGMRWTLNCGGVVTRKVKGRPDEWDWVTNYSVDPSRVPTFEELYQACPENPAVVFNHAYQKRYDTEFDIFNYSLPNGNINGVPAKVPMLIPYSPIKIAMKADPLNNGYYTEFQITDTDGTRYVFGGRENPNSREFNYNGPNVQGGVPTGWYLSSITSADKTDKITLSYESKTYDESVFSESFRVTDGIRNQTAFNYRVEDPYWETLAMHVWDTPFEETSDYAVRPYGVPAVKSVQFTGGSLVFNYTTVPQSFNNSLLDEILINGTDTRKIKFTSILHPNEIDIYYLKNVSFCDNQNTTVEQYTFNYYEPLHGMISDPSWRSAKNSDWWGYYSRWNDHTFPQRTIDWDKPEYGHSYFGELNIGFPNVSRIPDTTLKVLGMLKSIRYPTGGETEFLYESNKYHVDYAPPNAPSHALVDGAG</sequence>
<proteinExistence type="predicted"/>
<comment type="caution">
    <text evidence="1">The sequence shown here is derived from an EMBL/GenBank/DDBJ whole genome shotgun (WGS) entry which is preliminary data.</text>
</comment>
<name>A0A2U2PKC1_9SPHI</name>
<evidence type="ECO:0000313" key="2">
    <source>
        <dbReference type="Proteomes" id="UP000245647"/>
    </source>
</evidence>
<gene>
    <name evidence="1" type="ORF">DDR33_07195</name>
</gene>
<keyword evidence="2" id="KW-1185">Reference proteome</keyword>
<reference evidence="1 2" key="1">
    <citation type="submission" date="2018-04" db="EMBL/GenBank/DDBJ databases">
        <title>Pedobacter chongqingensis sp. nov., isolated from a rottenly hemp rope.</title>
        <authorList>
            <person name="Cai Y."/>
        </authorList>
    </citation>
    <scope>NUCLEOTIDE SEQUENCE [LARGE SCALE GENOMIC DNA]</scope>
    <source>
        <strain evidence="1 2">FJ4-8</strain>
    </source>
</reference>
<protein>
    <submittedName>
        <fullName evidence="1">Uncharacterized protein</fullName>
    </submittedName>
</protein>
<dbReference type="EMBL" id="QEAS01000004">
    <property type="protein sequence ID" value="PWG81609.1"/>
    <property type="molecule type" value="Genomic_DNA"/>
</dbReference>
<organism evidence="1 2">
    <name type="scientific">Pararcticibacter amylolyticus</name>
    <dbReference type="NCBI Taxonomy" id="2173175"/>
    <lineage>
        <taxon>Bacteria</taxon>
        <taxon>Pseudomonadati</taxon>
        <taxon>Bacteroidota</taxon>
        <taxon>Sphingobacteriia</taxon>
        <taxon>Sphingobacteriales</taxon>
        <taxon>Sphingobacteriaceae</taxon>
        <taxon>Pararcticibacter</taxon>
    </lineage>
</organism>